<proteinExistence type="predicted"/>
<protein>
    <submittedName>
        <fullName evidence="2">Uncharacterized protein</fullName>
    </submittedName>
</protein>
<organism evidence="2 3">
    <name type="scientific">Clytia hemisphaerica</name>
    <dbReference type="NCBI Taxonomy" id="252671"/>
    <lineage>
        <taxon>Eukaryota</taxon>
        <taxon>Metazoa</taxon>
        <taxon>Cnidaria</taxon>
        <taxon>Hydrozoa</taxon>
        <taxon>Hydroidolina</taxon>
        <taxon>Leptothecata</taxon>
        <taxon>Obeliida</taxon>
        <taxon>Clytiidae</taxon>
        <taxon>Clytia</taxon>
    </lineage>
</organism>
<sequence length="131" mass="15174">MQRIAKNLKEEKSSIFMITRDCSDSEDTDKEVEQLQEKKGNSKNELTSNDGIETRPISPTVLLVLQNKIKCQHCEGGLKIKKHVKRTWSLVCENFECPFPRSQLESVEHQIDISEEAVIKNREHILKTCYE</sequence>
<feature type="compositionally biased region" description="Basic and acidic residues" evidence="1">
    <location>
        <begin position="31"/>
        <end position="42"/>
    </location>
</feature>
<dbReference type="EnsemblMetazoa" id="CLYHEMT005122.1">
    <property type="protein sequence ID" value="CLYHEMP005122.1"/>
    <property type="gene ID" value="CLYHEMG005122"/>
</dbReference>
<accession>A0A7M5WJM8</accession>
<keyword evidence="3" id="KW-1185">Reference proteome</keyword>
<name>A0A7M5WJM8_9CNID</name>
<evidence type="ECO:0000256" key="1">
    <source>
        <dbReference type="SAM" id="MobiDB-lite"/>
    </source>
</evidence>
<dbReference type="Proteomes" id="UP000594262">
    <property type="component" value="Unplaced"/>
</dbReference>
<reference evidence="2" key="1">
    <citation type="submission" date="2021-01" db="UniProtKB">
        <authorList>
            <consortium name="EnsemblMetazoa"/>
        </authorList>
    </citation>
    <scope>IDENTIFICATION</scope>
</reference>
<feature type="region of interest" description="Disordered" evidence="1">
    <location>
        <begin position="19"/>
        <end position="52"/>
    </location>
</feature>
<evidence type="ECO:0000313" key="2">
    <source>
        <dbReference type="EnsemblMetazoa" id="CLYHEMP005122.1"/>
    </source>
</evidence>
<dbReference type="AlphaFoldDB" id="A0A7M5WJM8"/>
<evidence type="ECO:0000313" key="3">
    <source>
        <dbReference type="Proteomes" id="UP000594262"/>
    </source>
</evidence>